<dbReference type="PANTHER" id="PTHR43776">
    <property type="entry name" value="TRANSPORT ATP-BINDING PROTEIN"/>
    <property type="match status" value="1"/>
</dbReference>
<keyword evidence="4 6" id="KW-0067">ATP-binding</keyword>
<dbReference type="Proteomes" id="UP000321196">
    <property type="component" value="Unassembled WGS sequence"/>
</dbReference>
<dbReference type="InterPro" id="IPR027417">
    <property type="entry name" value="P-loop_NTPase"/>
</dbReference>
<feature type="domain" description="ABC transporter" evidence="5">
    <location>
        <begin position="268"/>
        <end position="504"/>
    </location>
</feature>
<accession>A0A5C8HQY0</accession>
<dbReference type="EMBL" id="VRSW01000001">
    <property type="protein sequence ID" value="TXK05682.1"/>
    <property type="molecule type" value="Genomic_DNA"/>
</dbReference>
<dbReference type="Pfam" id="PF00005">
    <property type="entry name" value="ABC_tran"/>
    <property type="match status" value="2"/>
</dbReference>
<dbReference type="CDD" id="cd03257">
    <property type="entry name" value="ABC_NikE_OppD_transporters"/>
    <property type="match status" value="2"/>
</dbReference>
<evidence type="ECO:0000256" key="3">
    <source>
        <dbReference type="ARBA" id="ARBA00022741"/>
    </source>
</evidence>
<keyword evidence="7" id="KW-1185">Reference proteome</keyword>
<evidence type="ECO:0000259" key="5">
    <source>
        <dbReference type="PROSITE" id="PS50893"/>
    </source>
</evidence>
<dbReference type="InterPro" id="IPR003593">
    <property type="entry name" value="AAA+_ATPase"/>
</dbReference>
<organism evidence="6 7">
    <name type="scientific">Microbacterium mitrae</name>
    <dbReference type="NCBI Taxonomy" id="664640"/>
    <lineage>
        <taxon>Bacteria</taxon>
        <taxon>Bacillati</taxon>
        <taxon>Actinomycetota</taxon>
        <taxon>Actinomycetes</taxon>
        <taxon>Micrococcales</taxon>
        <taxon>Microbacteriaceae</taxon>
        <taxon>Microbacterium</taxon>
    </lineage>
</organism>
<evidence type="ECO:0000313" key="7">
    <source>
        <dbReference type="Proteomes" id="UP000321196"/>
    </source>
</evidence>
<reference evidence="6 7" key="1">
    <citation type="submission" date="2019-08" db="EMBL/GenBank/DDBJ databases">
        <authorList>
            <person name="Dong K."/>
        </authorList>
    </citation>
    <scope>NUCLEOTIDE SEQUENCE [LARGE SCALE GENOMIC DNA]</scope>
    <source>
        <strain evidence="6 7">M4-8</strain>
    </source>
</reference>
<dbReference type="GO" id="GO:0055085">
    <property type="term" value="P:transmembrane transport"/>
    <property type="evidence" value="ECO:0007669"/>
    <property type="project" value="UniProtKB-ARBA"/>
</dbReference>
<dbReference type="InterPro" id="IPR017871">
    <property type="entry name" value="ABC_transporter-like_CS"/>
</dbReference>
<dbReference type="RefSeq" id="WP_147824493.1">
    <property type="nucleotide sequence ID" value="NZ_BAAARG010000001.1"/>
</dbReference>
<protein>
    <submittedName>
        <fullName evidence="6">ABC transporter ATP-binding protein</fullName>
    </submittedName>
</protein>
<sequence>MSAVTVTGLNIRFGDVTRVNDVTMSVEPGEILAIVGESGAGKSLLVSALLGLAPHAATVSVSELSIGGVDMADASEHRWREVRGVQVGLVSQDALSSLDPLRRIGAEIVEPLHIHRIGNRHDQSRRVLGALDEVAMPEPAERVRQYPHELSGGLRQRALIASALVADPPLLIADEPTTALDATVQRHILTLLRSLADGGRAVIFVSHDLSAVAHIADRIMVMRSGSVVEEGIARDLLVSPQHPYTRELIEASTFAIAAGGVEPGDVMLTATDISVNFGARAAVQDVSFVLRAGTTLGIAGESGSGKSTVANVLMGSLTPNRGTVTLLDHRWNPGSESARRERRGLIQLVAQNSRASLNPRWSVRRVLAEALRVAGSRADDDAISRLLADVDLPADVAARRPRQLSGGQAQRVAIARALAMNPRILVLDEPLSALDVSVQARILDLLRRLQRERGLSMIFISHDLRVVAGLAHEVLIMKDGAVVEQGDTVAIFSNPEHAFTRELLAAATLTPRTP</sequence>
<dbReference type="PROSITE" id="PS00211">
    <property type="entry name" value="ABC_TRANSPORTER_1"/>
    <property type="match status" value="1"/>
</dbReference>
<feature type="domain" description="ABC transporter" evidence="5">
    <location>
        <begin position="4"/>
        <end position="249"/>
    </location>
</feature>
<dbReference type="GO" id="GO:0005524">
    <property type="term" value="F:ATP binding"/>
    <property type="evidence" value="ECO:0007669"/>
    <property type="project" value="UniProtKB-KW"/>
</dbReference>
<proteinExistence type="inferred from homology"/>
<dbReference type="Pfam" id="PF08352">
    <property type="entry name" value="oligo_HPY"/>
    <property type="match status" value="1"/>
</dbReference>
<dbReference type="SUPFAM" id="SSF52540">
    <property type="entry name" value="P-loop containing nucleoside triphosphate hydrolases"/>
    <property type="match status" value="2"/>
</dbReference>
<dbReference type="InterPro" id="IPR013563">
    <property type="entry name" value="Oligopep_ABC_C"/>
</dbReference>
<dbReference type="OrthoDB" id="4008250at2"/>
<comment type="similarity">
    <text evidence="1">Belongs to the ABC transporter superfamily.</text>
</comment>
<dbReference type="AlphaFoldDB" id="A0A5C8HQY0"/>
<dbReference type="InterPro" id="IPR050319">
    <property type="entry name" value="ABC_transp_ATP-bind"/>
</dbReference>
<keyword evidence="3" id="KW-0547">Nucleotide-binding</keyword>
<dbReference type="SMART" id="SM00382">
    <property type="entry name" value="AAA"/>
    <property type="match status" value="2"/>
</dbReference>
<evidence type="ECO:0000256" key="2">
    <source>
        <dbReference type="ARBA" id="ARBA00022448"/>
    </source>
</evidence>
<name>A0A5C8HQY0_9MICO</name>
<comment type="caution">
    <text evidence="6">The sequence shown here is derived from an EMBL/GenBank/DDBJ whole genome shotgun (WGS) entry which is preliminary data.</text>
</comment>
<evidence type="ECO:0000313" key="6">
    <source>
        <dbReference type="EMBL" id="TXK05682.1"/>
    </source>
</evidence>
<keyword evidence="2" id="KW-0813">Transport</keyword>
<dbReference type="PROSITE" id="PS50893">
    <property type="entry name" value="ABC_TRANSPORTER_2"/>
    <property type="match status" value="2"/>
</dbReference>
<dbReference type="GO" id="GO:0015833">
    <property type="term" value="P:peptide transport"/>
    <property type="evidence" value="ECO:0007669"/>
    <property type="project" value="InterPro"/>
</dbReference>
<dbReference type="Gene3D" id="3.40.50.300">
    <property type="entry name" value="P-loop containing nucleotide triphosphate hydrolases"/>
    <property type="match status" value="2"/>
</dbReference>
<evidence type="ECO:0000256" key="1">
    <source>
        <dbReference type="ARBA" id="ARBA00005417"/>
    </source>
</evidence>
<dbReference type="InterPro" id="IPR003439">
    <property type="entry name" value="ABC_transporter-like_ATP-bd"/>
</dbReference>
<dbReference type="PANTHER" id="PTHR43776:SF7">
    <property type="entry name" value="D,D-DIPEPTIDE TRANSPORT ATP-BINDING PROTEIN DDPF-RELATED"/>
    <property type="match status" value="1"/>
</dbReference>
<dbReference type="GO" id="GO:0016887">
    <property type="term" value="F:ATP hydrolysis activity"/>
    <property type="evidence" value="ECO:0007669"/>
    <property type="project" value="InterPro"/>
</dbReference>
<gene>
    <name evidence="6" type="ORF">FVP60_01430</name>
</gene>
<evidence type="ECO:0000256" key="4">
    <source>
        <dbReference type="ARBA" id="ARBA00022840"/>
    </source>
</evidence>